<dbReference type="OrthoDB" id="387362at2759"/>
<dbReference type="VEuPathDB" id="PlasmoDB:PVX_006580"/>
<sequence>MLGEKEKKWTEFHKSALSFSDELNSVKFNNLLFNVTNSSEYNEYCETLNSSRRSTAVKNICVKLLNYLKTNKFSNKPNSQYNVCTLLNYWVYDRLNLVLYSNNSDNSNYINRKFGEIVEIWNSFLIEKLKKPDDKTCVPDSRIVAYDDWKQRKELYEYYVDYYPIKQSLVPYPQRCKEFYQYVESKKPLYKYFNELCTSKYTNMCPDFYAQCKEYDPDEVLSTFNCHQVMLDEKAAAAAKDSLNGGTFADTEPNSEGPSSDMATVGTQNLRGESQNVRMYGNVLLGVVATSMTSGALYRFTPLGGMIGNGLGWNNNNMRNMHGGEYGLFDYGSESYNPFTGGGEEHYIGYQPA</sequence>
<feature type="compositionally biased region" description="Polar residues" evidence="1">
    <location>
        <begin position="252"/>
        <end position="266"/>
    </location>
</feature>
<evidence type="ECO:0000313" key="2">
    <source>
        <dbReference type="EMBL" id="VUZ93910.1"/>
    </source>
</evidence>
<gene>
    <name evidence="2" type="ORF">PVP01_0501500</name>
</gene>
<dbReference type="VEuPathDB" id="PlasmoDB:PVPAM_060040900"/>
<proteinExistence type="predicted"/>
<dbReference type="AlphaFoldDB" id="A0A564ZQ97"/>
<dbReference type="InterPro" id="IPR008780">
    <property type="entry name" value="Plasmodium_Vir"/>
</dbReference>
<dbReference type="VEuPathDB" id="PlasmoDB:PVP01_0501500"/>
<protein>
    <submittedName>
        <fullName evidence="2">VIR protein</fullName>
    </submittedName>
</protein>
<dbReference type="VEuPathDB" id="PlasmoDB:PVW1_040034900"/>
<dbReference type="EMBL" id="LT635616">
    <property type="protein sequence ID" value="VUZ93910.1"/>
    <property type="molecule type" value="Genomic_DNA"/>
</dbReference>
<reference evidence="3" key="1">
    <citation type="submission" date="2016-07" db="EMBL/GenBank/DDBJ databases">
        <authorList>
            <consortium name="Pathogen Informatics"/>
        </authorList>
    </citation>
    <scope>NUCLEOTIDE SEQUENCE [LARGE SCALE GENOMIC DNA]</scope>
</reference>
<dbReference type="Proteomes" id="UP000220605">
    <property type="component" value="Chromosome 5"/>
</dbReference>
<organism evidence="2 3">
    <name type="scientific">Plasmodium vivax</name>
    <name type="common">malaria parasite P. vivax</name>
    <dbReference type="NCBI Taxonomy" id="5855"/>
    <lineage>
        <taxon>Eukaryota</taxon>
        <taxon>Sar</taxon>
        <taxon>Alveolata</taxon>
        <taxon>Apicomplexa</taxon>
        <taxon>Aconoidasida</taxon>
        <taxon>Haemosporida</taxon>
        <taxon>Plasmodiidae</taxon>
        <taxon>Plasmodium</taxon>
        <taxon>Plasmodium (Plasmodium)</taxon>
    </lineage>
</organism>
<evidence type="ECO:0000313" key="3">
    <source>
        <dbReference type="Proteomes" id="UP000220605"/>
    </source>
</evidence>
<dbReference type="Pfam" id="PF05795">
    <property type="entry name" value="Plasmodium_Vir"/>
    <property type="match status" value="1"/>
</dbReference>
<accession>A0A564ZQ97</accession>
<feature type="region of interest" description="Disordered" evidence="1">
    <location>
        <begin position="244"/>
        <end position="266"/>
    </location>
</feature>
<evidence type="ECO:0000256" key="1">
    <source>
        <dbReference type="SAM" id="MobiDB-lite"/>
    </source>
</evidence>
<name>A0A564ZQ97_PLAVI</name>